<dbReference type="AlphaFoldDB" id="A0A256A7E3"/>
<keyword evidence="1" id="KW-1133">Transmembrane helix</keyword>
<reference evidence="2 3" key="1">
    <citation type="submission" date="2017-07" db="EMBL/GenBank/DDBJ databases">
        <title>Flavobacterium cyanobacteriorum sp. nov., isolated from cyanobacterial aggregates in a eutrophic lake.</title>
        <authorList>
            <person name="Cai H."/>
        </authorList>
    </citation>
    <scope>NUCLEOTIDE SEQUENCE [LARGE SCALE GENOMIC DNA]</scope>
    <source>
        <strain evidence="2 3">TH167</strain>
    </source>
</reference>
<proteinExistence type="predicted"/>
<feature type="transmembrane region" description="Helical" evidence="1">
    <location>
        <begin position="35"/>
        <end position="59"/>
    </location>
</feature>
<keyword evidence="3" id="KW-1185">Reference proteome</keyword>
<protein>
    <submittedName>
        <fullName evidence="2">Uncharacterized protein</fullName>
    </submittedName>
</protein>
<evidence type="ECO:0000313" key="2">
    <source>
        <dbReference type="EMBL" id="OYQ49085.1"/>
    </source>
</evidence>
<feature type="transmembrane region" description="Helical" evidence="1">
    <location>
        <begin position="9"/>
        <end position="29"/>
    </location>
</feature>
<keyword evidence="1" id="KW-0472">Membrane</keyword>
<sequence length="65" mass="7185">MLKNRPSRVIGFTIALVFIITFIAVSLLVNGKSDVAGPFFVAGSTITIFLFFYVAYILMLPRKGK</sequence>
<evidence type="ECO:0000313" key="3">
    <source>
        <dbReference type="Proteomes" id="UP000216035"/>
    </source>
</evidence>
<keyword evidence="1" id="KW-0812">Transmembrane</keyword>
<comment type="caution">
    <text evidence="2">The sequence shown here is derived from an EMBL/GenBank/DDBJ whole genome shotgun (WGS) entry which is preliminary data.</text>
</comment>
<dbReference type="EMBL" id="NOXX01000109">
    <property type="protein sequence ID" value="OYQ49085.1"/>
    <property type="molecule type" value="Genomic_DNA"/>
</dbReference>
<evidence type="ECO:0000256" key="1">
    <source>
        <dbReference type="SAM" id="Phobius"/>
    </source>
</evidence>
<accession>A0A256A7E3</accession>
<organism evidence="2 3">
    <name type="scientific">Flavobacterium aurantiibacter</name>
    <dbReference type="NCBI Taxonomy" id="2023067"/>
    <lineage>
        <taxon>Bacteria</taxon>
        <taxon>Pseudomonadati</taxon>
        <taxon>Bacteroidota</taxon>
        <taxon>Flavobacteriia</taxon>
        <taxon>Flavobacteriales</taxon>
        <taxon>Flavobacteriaceae</taxon>
        <taxon>Flavobacterium</taxon>
    </lineage>
</organism>
<name>A0A256A7E3_9FLAO</name>
<gene>
    <name evidence="2" type="ORF">CHX27_01730</name>
</gene>
<dbReference type="Proteomes" id="UP000216035">
    <property type="component" value="Unassembled WGS sequence"/>
</dbReference>